<gene>
    <name evidence="1" type="ORF">PXEA_LOCUS3097</name>
</gene>
<proteinExistence type="predicted"/>
<comment type="caution">
    <text evidence="1">The sequence shown here is derived from an EMBL/GenBank/DDBJ whole genome shotgun (WGS) entry which is preliminary data.</text>
</comment>
<evidence type="ECO:0000313" key="1">
    <source>
        <dbReference type="EMBL" id="VEL09657.1"/>
    </source>
</evidence>
<dbReference type="AlphaFoldDB" id="A0A3S4ZQU4"/>
<keyword evidence="2" id="KW-1185">Reference proteome</keyword>
<name>A0A3S4ZQU4_9PLAT</name>
<reference evidence="1" key="1">
    <citation type="submission" date="2018-11" db="EMBL/GenBank/DDBJ databases">
        <authorList>
            <consortium name="Pathogen Informatics"/>
        </authorList>
    </citation>
    <scope>NUCLEOTIDE SEQUENCE</scope>
</reference>
<organism evidence="1 2">
    <name type="scientific">Protopolystoma xenopodis</name>
    <dbReference type="NCBI Taxonomy" id="117903"/>
    <lineage>
        <taxon>Eukaryota</taxon>
        <taxon>Metazoa</taxon>
        <taxon>Spiralia</taxon>
        <taxon>Lophotrochozoa</taxon>
        <taxon>Platyhelminthes</taxon>
        <taxon>Monogenea</taxon>
        <taxon>Polyopisthocotylea</taxon>
        <taxon>Polystomatidea</taxon>
        <taxon>Polystomatidae</taxon>
        <taxon>Protopolystoma</taxon>
    </lineage>
</organism>
<dbReference type="Proteomes" id="UP000784294">
    <property type="component" value="Unassembled WGS sequence"/>
</dbReference>
<protein>
    <submittedName>
        <fullName evidence="1">Uncharacterized protein</fullName>
    </submittedName>
</protein>
<dbReference type="EMBL" id="CAAALY010006886">
    <property type="protein sequence ID" value="VEL09657.1"/>
    <property type="molecule type" value="Genomic_DNA"/>
</dbReference>
<accession>A0A3S4ZQU4</accession>
<evidence type="ECO:0000313" key="2">
    <source>
        <dbReference type="Proteomes" id="UP000784294"/>
    </source>
</evidence>
<sequence length="325" mass="36127">MSHFPPCRHPPPVRSIRSTAPQLIHQRSLSLSLSLSLVARRELSLSVLPLCSSGLPEAEQEREIDSQLGLIRLAGFAQLLSCCRVYRFPLQIFVYASRSCVLSTSLRHVHMTPDSVFVCLRSESREVIVSSIASVTWANRWANLDGHANSPTPFETFQLQRQLQHRKSAICRPVTTWRSDSCGILIPVPWADVHFVLDCKTAPTVQQCSNSRITRVVVSLRSSSSSSFLPLLLHLHVCTPRLHNSPSAILPPGLKGWPSARRLTGSVRDELFGSLRCYSIGELTPPVLSCTFYSAVATALPYFTLAEMPIHPRSPLLIVLISRFT</sequence>